<dbReference type="AlphaFoldDB" id="A0A7J6PFW8"/>
<accession>A0A7J6PFW8</accession>
<dbReference type="OrthoDB" id="10422798at2759"/>
<protein>
    <submittedName>
        <fullName evidence="1">Uncharacterized protein</fullName>
    </submittedName>
</protein>
<dbReference type="EMBL" id="JABANP010000024">
    <property type="protein sequence ID" value="KAF4695068.1"/>
    <property type="molecule type" value="Genomic_DNA"/>
</dbReference>
<organism evidence="1 2">
    <name type="scientific">Perkinsus olseni</name>
    <name type="common">Perkinsus atlanticus</name>
    <dbReference type="NCBI Taxonomy" id="32597"/>
    <lineage>
        <taxon>Eukaryota</taxon>
        <taxon>Sar</taxon>
        <taxon>Alveolata</taxon>
        <taxon>Perkinsozoa</taxon>
        <taxon>Perkinsea</taxon>
        <taxon>Perkinsida</taxon>
        <taxon>Perkinsidae</taxon>
        <taxon>Perkinsus</taxon>
    </lineage>
</organism>
<comment type="caution">
    <text evidence="1">The sequence shown here is derived from an EMBL/GenBank/DDBJ whole genome shotgun (WGS) entry which is preliminary data.</text>
</comment>
<proteinExistence type="predicted"/>
<sequence>MTLVSHALPSDLYGKRQSYGPLADHHCQYVTAEALQTFSLRTDGQVERQLQESCGQDCVTAWSDKMLPMLEKFQAKEKGQHGANDVIPLAVFDMIADLNGKLKTARQAILRDVASFAKSGDPATHSLSLAVTDTDIQEQKNRCTYVRQVASEAYEASRIIYRAYESLYYTSEMLWEAVKMSNRYVSKRRAALSDCLSATNMCRIN</sequence>
<evidence type="ECO:0000313" key="1">
    <source>
        <dbReference type="EMBL" id="KAF4695068.1"/>
    </source>
</evidence>
<gene>
    <name evidence="1" type="ORF">FOZ60_005805</name>
</gene>
<dbReference type="Proteomes" id="UP000541610">
    <property type="component" value="Unassembled WGS sequence"/>
</dbReference>
<reference evidence="1 2" key="1">
    <citation type="submission" date="2020-04" db="EMBL/GenBank/DDBJ databases">
        <title>Perkinsus olseni comparative genomics.</title>
        <authorList>
            <person name="Bogema D.R."/>
        </authorList>
    </citation>
    <scope>NUCLEOTIDE SEQUENCE [LARGE SCALE GENOMIC DNA]</scope>
    <source>
        <strain evidence="1">00978-12</strain>
    </source>
</reference>
<evidence type="ECO:0000313" key="2">
    <source>
        <dbReference type="Proteomes" id="UP000541610"/>
    </source>
</evidence>
<name>A0A7J6PFW8_PEROL</name>